<feature type="domain" description="Luciferase-like" evidence="5">
    <location>
        <begin position="13"/>
        <end position="285"/>
    </location>
</feature>
<dbReference type="AlphaFoldDB" id="A0A7C1FTP5"/>
<reference evidence="6" key="1">
    <citation type="journal article" date="2020" name="mSystems">
        <title>Genome- and Community-Level Interaction Insights into Carbon Utilization and Element Cycling Functions of Hydrothermarchaeota in Hydrothermal Sediment.</title>
        <authorList>
            <person name="Zhou Z."/>
            <person name="Liu Y."/>
            <person name="Xu W."/>
            <person name="Pan J."/>
            <person name="Luo Z.H."/>
            <person name="Li M."/>
        </authorList>
    </citation>
    <scope>NUCLEOTIDE SEQUENCE [LARGE SCALE GENOMIC DNA]</scope>
    <source>
        <strain evidence="6">SpSt-289</strain>
    </source>
</reference>
<dbReference type="GO" id="GO:0046306">
    <property type="term" value="P:alkanesulfonate catabolic process"/>
    <property type="evidence" value="ECO:0007669"/>
    <property type="project" value="TreeGrafter"/>
</dbReference>
<sequence length="300" mass="33487">MQIGVVFPQTEFGNDPGAIRAYAQTVEALGYTHVLAYDHVLGANPERPGGWHGPYTFRHPFHEPFVLFSFMAAVTTRLRFVTGVLILPQRQTALVAKQAATLDVLSGGRLRLGVGIGWNFVEYEALGENFHTRGRRCEAQIQLLRRLWTEPLVTVHDEWHHISDAGINPLPVQRPIPIWLGGHADAVLDRIARLADGWLPNYRTAQEAANALARLDVYLARYGRSRQELGIEPRLHYADGDMEHQHRLITDWLAAGATHFSINTMGCGFVKPDQHMQALERFAHAVQRSGSTAISGDATH</sequence>
<dbReference type="Pfam" id="PF00296">
    <property type="entry name" value="Bac_luciferase"/>
    <property type="match status" value="1"/>
</dbReference>
<evidence type="ECO:0000256" key="1">
    <source>
        <dbReference type="ARBA" id="ARBA00022630"/>
    </source>
</evidence>
<evidence type="ECO:0000256" key="2">
    <source>
        <dbReference type="ARBA" id="ARBA00022643"/>
    </source>
</evidence>
<evidence type="ECO:0000313" key="6">
    <source>
        <dbReference type="EMBL" id="HDX32135.1"/>
    </source>
</evidence>
<dbReference type="PANTHER" id="PTHR42847:SF4">
    <property type="entry name" value="ALKANESULFONATE MONOOXYGENASE-RELATED"/>
    <property type="match status" value="1"/>
</dbReference>
<dbReference type="InterPro" id="IPR036661">
    <property type="entry name" value="Luciferase-like_sf"/>
</dbReference>
<gene>
    <name evidence="6" type="ORF">ENQ20_11690</name>
</gene>
<dbReference type="NCBIfam" id="TIGR03619">
    <property type="entry name" value="F420_Rv2161c"/>
    <property type="match status" value="1"/>
</dbReference>
<keyword evidence="4" id="KW-0503">Monooxygenase</keyword>
<comment type="caution">
    <text evidence="6">The sequence shown here is derived from an EMBL/GenBank/DDBJ whole genome shotgun (WGS) entry which is preliminary data.</text>
</comment>
<dbReference type="SUPFAM" id="SSF51679">
    <property type="entry name" value="Bacterial luciferase-like"/>
    <property type="match status" value="1"/>
</dbReference>
<keyword evidence="2" id="KW-0288">FMN</keyword>
<dbReference type="InterPro" id="IPR050172">
    <property type="entry name" value="SsuD_RutA_monooxygenase"/>
</dbReference>
<evidence type="ECO:0000259" key="5">
    <source>
        <dbReference type="Pfam" id="PF00296"/>
    </source>
</evidence>
<evidence type="ECO:0000256" key="4">
    <source>
        <dbReference type="ARBA" id="ARBA00023033"/>
    </source>
</evidence>
<organism evidence="6">
    <name type="scientific">Caldilinea aerophila</name>
    <dbReference type="NCBI Taxonomy" id="133453"/>
    <lineage>
        <taxon>Bacteria</taxon>
        <taxon>Bacillati</taxon>
        <taxon>Chloroflexota</taxon>
        <taxon>Caldilineae</taxon>
        <taxon>Caldilineales</taxon>
        <taxon>Caldilineaceae</taxon>
        <taxon>Caldilinea</taxon>
    </lineage>
</organism>
<dbReference type="PANTHER" id="PTHR42847">
    <property type="entry name" value="ALKANESULFONATE MONOOXYGENASE"/>
    <property type="match status" value="1"/>
</dbReference>
<dbReference type="GO" id="GO:0008726">
    <property type="term" value="F:alkanesulfonate monooxygenase activity"/>
    <property type="evidence" value="ECO:0007669"/>
    <property type="project" value="TreeGrafter"/>
</dbReference>
<dbReference type="EMBL" id="DSMG01000117">
    <property type="protein sequence ID" value="HDX32135.1"/>
    <property type="molecule type" value="Genomic_DNA"/>
</dbReference>
<proteinExistence type="predicted"/>
<dbReference type="InterPro" id="IPR011251">
    <property type="entry name" value="Luciferase-like_dom"/>
</dbReference>
<accession>A0A7C1FTP5</accession>
<evidence type="ECO:0000256" key="3">
    <source>
        <dbReference type="ARBA" id="ARBA00023002"/>
    </source>
</evidence>
<dbReference type="Gene3D" id="3.20.20.30">
    <property type="entry name" value="Luciferase-like domain"/>
    <property type="match status" value="1"/>
</dbReference>
<name>A0A7C1FTP5_9CHLR</name>
<protein>
    <submittedName>
        <fullName evidence="6">LLM class F420-dependent oxidoreductase</fullName>
    </submittedName>
</protein>
<keyword evidence="1" id="KW-0285">Flavoprotein</keyword>
<dbReference type="InterPro" id="IPR019921">
    <property type="entry name" value="Lucif-like_OxRdtase_Rv2161c"/>
</dbReference>
<keyword evidence="3" id="KW-0560">Oxidoreductase</keyword>